<sequence>MKRILFKYSFITSLAITIILNSTCFAQKNDADNYRMLFNLNTIKQSDNTRLLEVRFIAKNKKNRKDKVPVYNAEIKFFNTLNDEKTLLGSVKTSKKGIAQLTIPKNYKYLVDENGYINLKAQFEETTALTEQVAEITVKDLHLNFTLKEIDSVKTALVTAYTINGLGNKTPVEDTEIDFYVQGMLSKMPIYEEGLISDGKYQFEFPTDIPGDINGNLIVYAMVLDNDDYWNVTQSQTTNWGTSSKQIKHETNKLWTEAAPIWMYIILTIMLVGVWANYLYTILHLFKIKKEGYSLSKN</sequence>
<keyword evidence="1" id="KW-0812">Transmembrane</keyword>
<proteinExistence type="predicted"/>
<evidence type="ECO:0000313" key="2">
    <source>
        <dbReference type="EMBL" id="VAW26147.1"/>
    </source>
</evidence>
<keyword evidence="1" id="KW-0472">Membrane</keyword>
<evidence type="ECO:0000256" key="1">
    <source>
        <dbReference type="SAM" id="Phobius"/>
    </source>
</evidence>
<organism evidence="2">
    <name type="scientific">hydrothermal vent metagenome</name>
    <dbReference type="NCBI Taxonomy" id="652676"/>
    <lineage>
        <taxon>unclassified sequences</taxon>
        <taxon>metagenomes</taxon>
        <taxon>ecological metagenomes</taxon>
    </lineage>
</organism>
<keyword evidence="1" id="KW-1133">Transmembrane helix</keyword>
<dbReference type="AlphaFoldDB" id="A0A3B0ULK7"/>
<feature type="transmembrane region" description="Helical" evidence="1">
    <location>
        <begin position="261"/>
        <end position="280"/>
    </location>
</feature>
<protein>
    <submittedName>
        <fullName evidence="2">Uncharacterized protein</fullName>
    </submittedName>
</protein>
<name>A0A3B0ULK7_9ZZZZ</name>
<gene>
    <name evidence="2" type="ORF">MNBD_BACTEROID04-776</name>
</gene>
<reference evidence="2" key="1">
    <citation type="submission" date="2018-06" db="EMBL/GenBank/DDBJ databases">
        <authorList>
            <person name="Zhirakovskaya E."/>
        </authorList>
    </citation>
    <scope>NUCLEOTIDE SEQUENCE</scope>
</reference>
<accession>A0A3B0ULK7</accession>
<dbReference type="EMBL" id="UOER01000559">
    <property type="protein sequence ID" value="VAW26147.1"/>
    <property type="molecule type" value="Genomic_DNA"/>
</dbReference>